<accession>A0A5C6QE09</accession>
<evidence type="ECO:0000313" key="6">
    <source>
        <dbReference type="Proteomes" id="UP000321822"/>
    </source>
</evidence>
<name>A0A5C6QE09_9GAMM</name>
<dbReference type="Pfam" id="PF08220">
    <property type="entry name" value="HTH_DeoR"/>
    <property type="match status" value="1"/>
</dbReference>
<feature type="domain" description="HTH deoR-type" evidence="4">
    <location>
        <begin position="3"/>
        <end position="58"/>
    </location>
</feature>
<protein>
    <submittedName>
        <fullName evidence="5">DeoR/GlpR transcriptional regulator</fullName>
    </submittedName>
</protein>
<dbReference type="PANTHER" id="PTHR30363">
    <property type="entry name" value="HTH-TYPE TRANSCRIPTIONAL REGULATOR SRLR-RELATED"/>
    <property type="match status" value="1"/>
</dbReference>
<dbReference type="GO" id="GO:0003677">
    <property type="term" value="F:DNA binding"/>
    <property type="evidence" value="ECO:0007669"/>
    <property type="project" value="UniProtKB-KW"/>
</dbReference>
<proteinExistence type="predicted"/>
<evidence type="ECO:0000256" key="2">
    <source>
        <dbReference type="ARBA" id="ARBA00023125"/>
    </source>
</evidence>
<keyword evidence="6" id="KW-1185">Reference proteome</keyword>
<dbReference type="Pfam" id="PF00455">
    <property type="entry name" value="DeoRC"/>
    <property type="match status" value="1"/>
</dbReference>
<organism evidence="5 6">
    <name type="scientific">Colwellia demingiae</name>
    <dbReference type="NCBI Taxonomy" id="89401"/>
    <lineage>
        <taxon>Bacteria</taxon>
        <taxon>Pseudomonadati</taxon>
        <taxon>Pseudomonadota</taxon>
        <taxon>Gammaproteobacteria</taxon>
        <taxon>Alteromonadales</taxon>
        <taxon>Colwelliaceae</taxon>
        <taxon>Colwellia</taxon>
    </lineage>
</organism>
<reference evidence="5 6" key="1">
    <citation type="submission" date="2019-07" db="EMBL/GenBank/DDBJ databases">
        <title>Genomes of sea-ice associated Colwellia species.</title>
        <authorList>
            <person name="Bowman J.P."/>
        </authorList>
    </citation>
    <scope>NUCLEOTIDE SEQUENCE [LARGE SCALE GENOMIC DNA]</scope>
    <source>
        <strain evidence="5 6">ACAM 459</strain>
    </source>
</reference>
<dbReference type="EMBL" id="VOLT01000007">
    <property type="protein sequence ID" value="TWX66912.1"/>
    <property type="molecule type" value="Genomic_DNA"/>
</dbReference>
<evidence type="ECO:0000256" key="1">
    <source>
        <dbReference type="ARBA" id="ARBA00023015"/>
    </source>
</evidence>
<dbReference type="InterPro" id="IPR050313">
    <property type="entry name" value="Carb_Metab_HTH_regulators"/>
</dbReference>
<dbReference type="SUPFAM" id="SSF46785">
    <property type="entry name" value="Winged helix' DNA-binding domain"/>
    <property type="match status" value="1"/>
</dbReference>
<dbReference type="InterPro" id="IPR018356">
    <property type="entry name" value="Tscrpt_reg_HTH_DeoR_CS"/>
</dbReference>
<evidence type="ECO:0000259" key="4">
    <source>
        <dbReference type="PROSITE" id="PS51000"/>
    </source>
</evidence>
<dbReference type="Proteomes" id="UP000321822">
    <property type="component" value="Unassembled WGS sequence"/>
</dbReference>
<evidence type="ECO:0000256" key="3">
    <source>
        <dbReference type="ARBA" id="ARBA00023163"/>
    </source>
</evidence>
<evidence type="ECO:0000313" key="5">
    <source>
        <dbReference type="EMBL" id="TWX66912.1"/>
    </source>
</evidence>
<dbReference type="SMART" id="SM00420">
    <property type="entry name" value="HTH_DEOR"/>
    <property type="match status" value="1"/>
</dbReference>
<dbReference type="AlphaFoldDB" id="A0A5C6QE09"/>
<dbReference type="Gene3D" id="3.40.50.1360">
    <property type="match status" value="1"/>
</dbReference>
<sequence>MLEKQRQQLIIDILEEEHFASVRTFCTKLNSSEATIRRDLNKMSKLGLLNKIRGGAEVNDKAAIKPVRAQISSSFFLVDKEKNLDKKQLIAKKAVELCEENESIIINGGSSTYMMGEYLMDRQLNILTNSIVLAQFLWETSNNQITLPGGEIYRSQGIILSAFENDSIPNYHCTKMFMGTPGISKIGVMESDTLLVRAEHKLKKQAEKLIIMADSSKLGVASNFLFVPLSEVDILITDVDADPKLVQEFEAQGIEVIIAD</sequence>
<dbReference type="PROSITE" id="PS51000">
    <property type="entry name" value="HTH_DEOR_2"/>
    <property type="match status" value="1"/>
</dbReference>
<dbReference type="OrthoDB" id="9814815at2"/>
<dbReference type="GO" id="GO:0003700">
    <property type="term" value="F:DNA-binding transcription factor activity"/>
    <property type="evidence" value="ECO:0007669"/>
    <property type="project" value="InterPro"/>
</dbReference>
<keyword evidence="3" id="KW-0804">Transcription</keyword>
<dbReference type="InterPro" id="IPR036390">
    <property type="entry name" value="WH_DNA-bd_sf"/>
</dbReference>
<keyword evidence="1" id="KW-0805">Transcription regulation</keyword>
<dbReference type="PRINTS" id="PR00037">
    <property type="entry name" value="HTHLACR"/>
</dbReference>
<dbReference type="SMART" id="SM01134">
    <property type="entry name" value="DeoRC"/>
    <property type="match status" value="1"/>
</dbReference>
<gene>
    <name evidence="5" type="ORF">ESZ36_15200</name>
</gene>
<dbReference type="SUPFAM" id="SSF100950">
    <property type="entry name" value="NagB/RpiA/CoA transferase-like"/>
    <property type="match status" value="1"/>
</dbReference>
<dbReference type="InterPro" id="IPR001034">
    <property type="entry name" value="DeoR_HTH"/>
</dbReference>
<dbReference type="InterPro" id="IPR037171">
    <property type="entry name" value="NagB/RpiA_transferase-like"/>
</dbReference>
<keyword evidence="2" id="KW-0238">DNA-binding</keyword>
<dbReference type="PANTHER" id="PTHR30363:SF55">
    <property type="entry name" value="HTH-TYPE TRANSCRIPTIONAL REGULATOR ULAR"/>
    <property type="match status" value="1"/>
</dbReference>
<dbReference type="PROSITE" id="PS00894">
    <property type="entry name" value="HTH_DEOR_1"/>
    <property type="match status" value="1"/>
</dbReference>
<comment type="caution">
    <text evidence="5">The sequence shown here is derived from an EMBL/GenBank/DDBJ whole genome shotgun (WGS) entry which is preliminary data.</text>
</comment>
<dbReference type="InterPro" id="IPR014036">
    <property type="entry name" value="DeoR-like_C"/>
</dbReference>